<dbReference type="Proteomes" id="UP001138768">
    <property type="component" value="Unassembled WGS sequence"/>
</dbReference>
<dbReference type="InterPro" id="IPR036465">
    <property type="entry name" value="vWFA_dom_sf"/>
</dbReference>
<gene>
    <name evidence="3" type="ORF">CKO42_09100</name>
</gene>
<dbReference type="RefSeq" id="WP_200242461.1">
    <property type="nucleotide sequence ID" value="NZ_NRRY01000011.1"/>
</dbReference>
<evidence type="ECO:0000313" key="4">
    <source>
        <dbReference type="Proteomes" id="UP001138768"/>
    </source>
</evidence>
<reference evidence="3 4" key="1">
    <citation type="journal article" date="2020" name="Microorganisms">
        <title>Osmotic Adaptation and Compatible Solute Biosynthesis of Phototrophic Bacteria as Revealed from Genome Analyses.</title>
        <authorList>
            <person name="Imhoff J.F."/>
            <person name="Rahn T."/>
            <person name="Kunzel S."/>
            <person name="Keller A."/>
            <person name="Neulinger S.C."/>
        </authorList>
    </citation>
    <scope>NUCLEOTIDE SEQUENCE [LARGE SCALE GENOMIC DNA]</scope>
    <source>
        <strain evidence="3 4">DSM 25653</strain>
    </source>
</reference>
<dbReference type="InterPro" id="IPR002035">
    <property type="entry name" value="VWF_A"/>
</dbReference>
<dbReference type="Pfam" id="PF00092">
    <property type="entry name" value="VWA"/>
    <property type="match status" value="1"/>
</dbReference>
<organism evidence="3 4">
    <name type="scientific">Lamprobacter modestohalophilus</name>
    <dbReference type="NCBI Taxonomy" id="1064514"/>
    <lineage>
        <taxon>Bacteria</taxon>
        <taxon>Pseudomonadati</taxon>
        <taxon>Pseudomonadota</taxon>
        <taxon>Gammaproteobacteria</taxon>
        <taxon>Chromatiales</taxon>
        <taxon>Chromatiaceae</taxon>
        <taxon>Lamprobacter</taxon>
    </lineage>
</organism>
<dbReference type="SMART" id="SM00327">
    <property type="entry name" value="VWA"/>
    <property type="match status" value="1"/>
</dbReference>
<dbReference type="InterPro" id="IPR006538">
    <property type="entry name" value="CobT"/>
</dbReference>
<feature type="domain" description="VWFA" evidence="2">
    <location>
        <begin position="433"/>
        <end position="586"/>
    </location>
</feature>
<keyword evidence="4" id="KW-1185">Reference proteome</keyword>
<sequence>MRLNTLNHALPIVAAAYGRQFGVAVHVGGDTACTDGRTIQIPQLVDDPIAKTLAWGYLAHEAGHVRHTDFNVWPDTAQHTALTRTITNILEDVRIEQAMLRDYPGTRQTLDAVLDWMLAKGQISAPTPHASPPTVFANSLLVLARYRYRQQAMLATVASQAEQVLRQVFPARFVHRLLGLMTAIPQLGSTAEAVDLAQRIIALMEEETQAPVPHSHAPTPAADARPGQQEAPVQTPPESSGEVGADADDGDPDDQGGDGADAPQTEDQSTQGAEHDGQDSGSVADDGDAGAEAESCAAGSKMDTDRDRDAAVSAAGSAVAQTLSANADAFPEDLFTQLAAVLDTHSQASPTLMPTLERSEGPQDQGQALLQQVRTHSATLTTRLQALVESQTRTRSRIVRAGRHLSGAHLHRAGVGDPRLFRRTDARRAPNTAIHLLVDLSSSMRGYQDRLALEAAMALALALEPIRGVSRAVTAFPGRQGDEAQVTQLLAHGERVARRSGAFVQRGRGSTPMTGALWFATADLLARPEPRKVLLTLTDGIPNDLDSARALIKQAGSAGIELIGVGIAHDVSRVFPLAIRIEAIATLKQALFQVAEQLLLWRRP</sequence>
<protein>
    <submittedName>
        <fullName evidence="3">VWA domain-containing protein</fullName>
    </submittedName>
</protein>
<evidence type="ECO:0000256" key="1">
    <source>
        <dbReference type="SAM" id="MobiDB-lite"/>
    </source>
</evidence>
<dbReference type="AlphaFoldDB" id="A0A9X0W862"/>
<dbReference type="GO" id="GO:0009236">
    <property type="term" value="P:cobalamin biosynthetic process"/>
    <property type="evidence" value="ECO:0007669"/>
    <property type="project" value="InterPro"/>
</dbReference>
<dbReference type="Pfam" id="PF06213">
    <property type="entry name" value="CobT"/>
    <property type="match status" value="1"/>
</dbReference>
<accession>A0A9X0W862</accession>
<feature type="region of interest" description="Disordered" evidence="1">
    <location>
        <begin position="209"/>
        <end position="309"/>
    </location>
</feature>
<proteinExistence type="predicted"/>
<dbReference type="EMBL" id="NRRY01000011">
    <property type="protein sequence ID" value="MBK1618592.1"/>
    <property type="molecule type" value="Genomic_DNA"/>
</dbReference>
<feature type="compositionally biased region" description="Acidic residues" evidence="1">
    <location>
        <begin position="245"/>
        <end position="256"/>
    </location>
</feature>
<dbReference type="PROSITE" id="PS50234">
    <property type="entry name" value="VWFA"/>
    <property type="match status" value="1"/>
</dbReference>
<dbReference type="InterPro" id="IPR051928">
    <property type="entry name" value="NorD/CobT"/>
</dbReference>
<dbReference type="SUPFAM" id="SSF53300">
    <property type="entry name" value="vWA-like"/>
    <property type="match status" value="1"/>
</dbReference>
<comment type="caution">
    <text evidence="3">The sequence shown here is derived from an EMBL/GenBank/DDBJ whole genome shotgun (WGS) entry which is preliminary data.</text>
</comment>
<dbReference type="PANTHER" id="PTHR41248">
    <property type="entry name" value="NORD PROTEIN"/>
    <property type="match status" value="1"/>
</dbReference>
<name>A0A9X0W862_9GAMM</name>
<evidence type="ECO:0000259" key="2">
    <source>
        <dbReference type="PROSITE" id="PS50234"/>
    </source>
</evidence>
<dbReference type="PANTHER" id="PTHR41248:SF1">
    <property type="entry name" value="NORD PROTEIN"/>
    <property type="match status" value="1"/>
</dbReference>
<dbReference type="Gene3D" id="3.40.50.410">
    <property type="entry name" value="von Willebrand factor, type A domain"/>
    <property type="match status" value="1"/>
</dbReference>
<evidence type="ECO:0000313" key="3">
    <source>
        <dbReference type="EMBL" id="MBK1618592.1"/>
    </source>
</evidence>